<dbReference type="CDD" id="cd02869">
    <property type="entry name" value="PseudoU_synth_RluA_like"/>
    <property type="match status" value="1"/>
</dbReference>
<dbReference type="SUPFAM" id="SSF55120">
    <property type="entry name" value="Pseudouridine synthase"/>
    <property type="match status" value="1"/>
</dbReference>
<dbReference type="Gene3D" id="3.30.2350.10">
    <property type="entry name" value="Pseudouridine synthase"/>
    <property type="match status" value="1"/>
</dbReference>
<proteinExistence type="inferred from homology"/>
<protein>
    <submittedName>
        <fullName evidence="4">RluA family pseudouridine synthase</fullName>
    </submittedName>
</protein>
<keyword evidence="2" id="KW-0694">RNA-binding</keyword>
<name>A0ABS9EBM9_9FLAO</name>
<evidence type="ECO:0000313" key="4">
    <source>
        <dbReference type="EMBL" id="MCF4100294.1"/>
    </source>
</evidence>
<evidence type="ECO:0000259" key="3">
    <source>
        <dbReference type="Pfam" id="PF00849"/>
    </source>
</evidence>
<dbReference type="PROSITE" id="PS50889">
    <property type="entry name" value="S4"/>
    <property type="match status" value="1"/>
</dbReference>
<dbReference type="PANTHER" id="PTHR21600">
    <property type="entry name" value="MITOCHONDRIAL RNA PSEUDOURIDINE SYNTHASE"/>
    <property type="match status" value="1"/>
</dbReference>
<evidence type="ECO:0000256" key="1">
    <source>
        <dbReference type="ARBA" id="ARBA00010876"/>
    </source>
</evidence>
<evidence type="ECO:0000313" key="5">
    <source>
        <dbReference type="Proteomes" id="UP001179363"/>
    </source>
</evidence>
<keyword evidence="5" id="KW-1185">Reference proteome</keyword>
<comment type="caution">
    <text evidence="4">The sequence shown here is derived from an EMBL/GenBank/DDBJ whole genome shotgun (WGS) entry which is preliminary data.</text>
</comment>
<organism evidence="4 5">
    <name type="scientific">Gillisia lutea</name>
    <dbReference type="NCBI Taxonomy" id="2909668"/>
    <lineage>
        <taxon>Bacteria</taxon>
        <taxon>Pseudomonadati</taxon>
        <taxon>Bacteroidota</taxon>
        <taxon>Flavobacteriia</taxon>
        <taxon>Flavobacteriales</taxon>
        <taxon>Flavobacteriaceae</taxon>
        <taxon>Gillisia</taxon>
    </lineage>
</organism>
<dbReference type="PANTHER" id="PTHR21600:SF87">
    <property type="entry name" value="RNA PSEUDOURIDYLATE SYNTHASE DOMAIN-CONTAINING PROTEIN 1"/>
    <property type="match status" value="1"/>
</dbReference>
<reference evidence="4" key="1">
    <citation type="submission" date="2022-01" db="EMBL/GenBank/DDBJ databases">
        <title>Gillisia lutea sp. nov., isolated from marine plastic residues from the Malvarosa beach (Valencia, Spain).</title>
        <authorList>
            <person name="Vidal-Verdu A."/>
            <person name="Molina-Menor E."/>
            <person name="Satari L."/>
            <person name="Pascual J."/>
            <person name="Pereto J."/>
            <person name="Porcar M."/>
        </authorList>
    </citation>
    <scope>NUCLEOTIDE SEQUENCE</scope>
    <source>
        <strain evidence="4">M10.2A</strain>
    </source>
</reference>
<dbReference type="RefSeq" id="WP_236132443.1">
    <property type="nucleotide sequence ID" value="NZ_JAKGTH010000006.1"/>
</dbReference>
<accession>A0ABS9EBM9</accession>
<gene>
    <name evidence="4" type="ORF">L1I30_01320</name>
</gene>
<dbReference type="Pfam" id="PF00849">
    <property type="entry name" value="PseudoU_synth_2"/>
    <property type="match status" value="1"/>
</dbReference>
<feature type="domain" description="Pseudouridine synthase RsuA/RluA-like" evidence="3">
    <location>
        <begin position="89"/>
        <end position="228"/>
    </location>
</feature>
<dbReference type="InterPro" id="IPR006145">
    <property type="entry name" value="PsdUridine_synth_RsuA/RluA"/>
</dbReference>
<dbReference type="InterPro" id="IPR020103">
    <property type="entry name" value="PsdUridine_synth_cat_dom_sf"/>
</dbReference>
<sequence length="285" mass="32565">MKVLETHIVPAMDKEIRLQEYAPGIFYAITTKSGIKKAIKREEILIDGKIAQTSDWVKENQKIELLQQKVSPKKIFQLKLEVIFEDEYFAIVNKPSGYPTSGNYFKTIENALPFNLEKSNKQDALPYPLPVHRLDNPTSGLLAIAKTRAAQITLNSYFETKEIRKIYVALVHGHTPETLSLTTNIDEKSALTKLKTLRHFNFKDQEYSLVELSPETGRTHQLRIHLASHNFPIVGEKQYANNENDFKNKGLFLAAVGLKLNHPIHYKELTFSIDLPAKFKKAISF</sequence>
<dbReference type="Proteomes" id="UP001179363">
    <property type="component" value="Unassembled WGS sequence"/>
</dbReference>
<dbReference type="InterPro" id="IPR050188">
    <property type="entry name" value="RluA_PseudoU_synthase"/>
</dbReference>
<dbReference type="EMBL" id="JAKGTH010000006">
    <property type="protein sequence ID" value="MCF4100294.1"/>
    <property type="molecule type" value="Genomic_DNA"/>
</dbReference>
<evidence type="ECO:0000256" key="2">
    <source>
        <dbReference type="PROSITE-ProRule" id="PRU00182"/>
    </source>
</evidence>
<comment type="similarity">
    <text evidence="1">Belongs to the pseudouridine synthase RluA family.</text>
</comment>